<dbReference type="Pfam" id="PF07664">
    <property type="entry name" value="FeoB_C"/>
    <property type="match status" value="1"/>
</dbReference>
<gene>
    <name evidence="5" type="primary">feoB_4</name>
    <name evidence="5" type="ORF">AA415_02792</name>
</gene>
<dbReference type="Proteomes" id="UP000056419">
    <property type="component" value="Unassembled WGS sequence"/>
</dbReference>
<sequence>MHKELKIYGNVAERFSKRFLAIKLLEKDVEIERMVKRWGNYSRLMAVREKAINTIQDLLQTDSETAFTDVRYGFISGALRETYHENPMHKKDKTKLIDHIATSKLLGFSLFIFFLWLMFEATFVIGEYPKGWIDSWMSWMEQLVQENFAPGPLADLLTNGIINSVGGIIVFLPQILILYFFILLMEDFGYMVRTAFIMDKLMHKMGLHGKSFILLIMGFGCNVLAVMATRTIESRSSRMITMLAVPLMSCSARLPLYVLICRTFFAEYAGTMLLVLCLTGITAAVCMARLFRKFLFKNEDVPFVMKLPPYRMPTTRAICIHMWEKAKQYLHKRGSVILVASVIVWFLGYYPHHSEKLDALDKEISRIEQTEKDFSTKEQKIKELTAFRNLKQQENSYIGRIGHFISPVMKLLGF</sequence>
<feature type="transmembrane region" description="Helical" evidence="1">
    <location>
        <begin position="272"/>
        <end position="291"/>
    </location>
</feature>
<evidence type="ECO:0000259" key="3">
    <source>
        <dbReference type="Pfam" id="PF07670"/>
    </source>
</evidence>
<keyword evidence="1" id="KW-0812">Transmembrane</keyword>
<dbReference type="Pfam" id="PF17910">
    <property type="entry name" value="FeoB_Cyto"/>
    <property type="match status" value="1"/>
</dbReference>
<name>A0A108T3L3_BACSE</name>
<dbReference type="InterPro" id="IPR011640">
    <property type="entry name" value="Fe2_transport_prot_B_C"/>
</dbReference>
<evidence type="ECO:0000313" key="5">
    <source>
        <dbReference type="EMBL" id="KWR52742.1"/>
    </source>
</evidence>
<comment type="caution">
    <text evidence="5">The sequence shown here is derived from an EMBL/GenBank/DDBJ whole genome shotgun (WGS) entry which is preliminary data.</text>
</comment>
<dbReference type="InterPro" id="IPR041069">
    <property type="entry name" value="FeoB_Cyto"/>
</dbReference>
<dbReference type="PANTHER" id="PTHR43185">
    <property type="entry name" value="FERROUS IRON TRANSPORT PROTEIN B"/>
    <property type="match status" value="1"/>
</dbReference>
<feature type="domain" description="FeoB cytosolic helical" evidence="4">
    <location>
        <begin position="11"/>
        <end position="83"/>
    </location>
</feature>
<dbReference type="InterPro" id="IPR050860">
    <property type="entry name" value="FeoB_GTPase"/>
</dbReference>
<dbReference type="PANTHER" id="PTHR43185:SF1">
    <property type="entry name" value="FE(2+) TRANSPORTER FEOB"/>
    <property type="match status" value="1"/>
</dbReference>
<dbReference type="InterPro" id="IPR011642">
    <property type="entry name" value="Gate_dom"/>
</dbReference>
<dbReference type="STRING" id="46506.AA415_02792"/>
<dbReference type="RefSeq" id="WP_060386401.1">
    <property type="nucleotide sequence ID" value="NZ_CAXSRQ010000004.1"/>
</dbReference>
<dbReference type="GO" id="GO:0005886">
    <property type="term" value="C:plasma membrane"/>
    <property type="evidence" value="ECO:0007669"/>
    <property type="project" value="TreeGrafter"/>
</dbReference>
<feature type="domain" description="Nucleoside transporter/FeoB GTPase Gate" evidence="3">
    <location>
        <begin position="169"/>
        <end position="260"/>
    </location>
</feature>
<evidence type="ECO:0000256" key="1">
    <source>
        <dbReference type="SAM" id="Phobius"/>
    </source>
</evidence>
<proteinExistence type="predicted"/>
<dbReference type="Pfam" id="PF07670">
    <property type="entry name" value="Gate"/>
    <property type="match status" value="1"/>
</dbReference>
<reference evidence="5 6" key="1">
    <citation type="journal article" date="2016" name="BMC Genomics">
        <title>Type VI secretion systems of human gut Bacteroidales segregate into three genetic architectures, two of which are contained on mobile genetic elements.</title>
        <authorList>
            <person name="Coyne M.J."/>
            <person name="Roelofs K.G."/>
            <person name="Comstock L.E."/>
        </authorList>
    </citation>
    <scope>NUCLEOTIDE SEQUENCE [LARGE SCALE GENOMIC DNA]</scope>
    <source>
        <strain evidence="5 6">CL09T03C01</strain>
    </source>
</reference>
<dbReference type="AlphaFoldDB" id="A0A108T3L3"/>
<dbReference type="EMBL" id="LRGC01000018">
    <property type="protein sequence ID" value="KWR52742.1"/>
    <property type="molecule type" value="Genomic_DNA"/>
</dbReference>
<keyword evidence="6" id="KW-1185">Reference proteome</keyword>
<feature type="transmembrane region" description="Helical" evidence="1">
    <location>
        <begin position="239"/>
        <end position="260"/>
    </location>
</feature>
<evidence type="ECO:0000259" key="2">
    <source>
        <dbReference type="Pfam" id="PF07664"/>
    </source>
</evidence>
<dbReference type="PATRIC" id="fig|46506.5.peg.3005"/>
<accession>A0A108T3L3</accession>
<feature type="transmembrane region" description="Helical" evidence="1">
    <location>
        <begin position="205"/>
        <end position="227"/>
    </location>
</feature>
<protein>
    <submittedName>
        <fullName evidence="5">Ferrous iron transport protein B</fullName>
    </submittedName>
</protein>
<keyword evidence="1" id="KW-1133">Transmembrane helix</keyword>
<dbReference type="GO" id="GO:0015093">
    <property type="term" value="F:ferrous iron transmembrane transporter activity"/>
    <property type="evidence" value="ECO:0007669"/>
    <property type="project" value="InterPro"/>
</dbReference>
<feature type="domain" description="Ferrous iron transport protein B C-terminal" evidence="2">
    <location>
        <begin position="274"/>
        <end position="325"/>
    </location>
</feature>
<dbReference type="Gene3D" id="1.10.287.1770">
    <property type="match status" value="1"/>
</dbReference>
<organism evidence="5 6">
    <name type="scientific">Bacteroides stercoris</name>
    <dbReference type="NCBI Taxonomy" id="46506"/>
    <lineage>
        <taxon>Bacteria</taxon>
        <taxon>Pseudomonadati</taxon>
        <taxon>Bacteroidota</taxon>
        <taxon>Bacteroidia</taxon>
        <taxon>Bacteroidales</taxon>
        <taxon>Bacteroidaceae</taxon>
        <taxon>Bacteroides</taxon>
    </lineage>
</organism>
<evidence type="ECO:0000259" key="4">
    <source>
        <dbReference type="Pfam" id="PF17910"/>
    </source>
</evidence>
<keyword evidence="1" id="KW-0472">Membrane</keyword>
<feature type="transmembrane region" description="Helical" evidence="1">
    <location>
        <begin position="105"/>
        <end position="126"/>
    </location>
</feature>
<evidence type="ECO:0000313" key="6">
    <source>
        <dbReference type="Proteomes" id="UP000056419"/>
    </source>
</evidence>
<feature type="transmembrane region" description="Helical" evidence="1">
    <location>
        <begin position="161"/>
        <end position="184"/>
    </location>
</feature>